<evidence type="ECO:0000313" key="3">
    <source>
        <dbReference type="Proteomes" id="UP000268059"/>
    </source>
</evidence>
<dbReference type="Pfam" id="PF01797">
    <property type="entry name" value="Y1_Tnp"/>
    <property type="match status" value="1"/>
</dbReference>
<gene>
    <name evidence="2" type="ORF">SG0102_06710</name>
</gene>
<dbReference type="InterPro" id="IPR036515">
    <property type="entry name" value="Transposase_17_sf"/>
</dbReference>
<dbReference type="Proteomes" id="UP000268059">
    <property type="component" value="Chromosome"/>
</dbReference>
<evidence type="ECO:0000313" key="2">
    <source>
        <dbReference type="EMBL" id="BBH25737.1"/>
    </source>
</evidence>
<feature type="domain" description="Transposase IS200-like" evidence="1">
    <location>
        <begin position="1"/>
        <end position="104"/>
    </location>
</feature>
<sequence length="113" mass="12993">MLGDEAGDMLKKILADICSRYSYSIKALEVMPDHIHIFVDCPQTVAPCDIVRTLKSLSAVEMFRAFPKLKRFYAKCGKLWSDGYFISTVGHISETTVQKYIEEQKSHERKKEM</sequence>
<dbReference type="NCBIfam" id="NF033573">
    <property type="entry name" value="transpos_IS200"/>
    <property type="match status" value="1"/>
</dbReference>
<name>A0A3G9J3K8_9FIRM</name>
<dbReference type="GO" id="GO:0004803">
    <property type="term" value="F:transposase activity"/>
    <property type="evidence" value="ECO:0007669"/>
    <property type="project" value="InterPro"/>
</dbReference>
<dbReference type="InParanoid" id="A0A3G9J3K8"/>
<dbReference type="GO" id="GO:0003677">
    <property type="term" value="F:DNA binding"/>
    <property type="evidence" value="ECO:0007669"/>
    <property type="project" value="InterPro"/>
</dbReference>
<dbReference type="SUPFAM" id="SSF143422">
    <property type="entry name" value="Transposase IS200-like"/>
    <property type="match status" value="1"/>
</dbReference>
<keyword evidence="3" id="KW-1185">Reference proteome</keyword>
<organism evidence="2 3">
    <name type="scientific">Intestinibaculum porci</name>
    <dbReference type="NCBI Taxonomy" id="2487118"/>
    <lineage>
        <taxon>Bacteria</taxon>
        <taxon>Bacillati</taxon>
        <taxon>Bacillota</taxon>
        <taxon>Erysipelotrichia</taxon>
        <taxon>Erysipelotrichales</taxon>
        <taxon>Erysipelotrichaceae</taxon>
        <taxon>Intestinibaculum</taxon>
    </lineage>
</organism>
<proteinExistence type="predicted"/>
<dbReference type="GO" id="GO:0006313">
    <property type="term" value="P:DNA transposition"/>
    <property type="evidence" value="ECO:0007669"/>
    <property type="project" value="InterPro"/>
</dbReference>
<evidence type="ECO:0000259" key="1">
    <source>
        <dbReference type="SMART" id="SM01321"/>
    </source>
</evidence>
<dbReference type="KEGG" id="ebm:SG0102_06710"/>
<reference evidence="2 3" key="1">
    <citation type="submission" date="2018-11" db="EMBL/GenBank/DDBJ databases">
        <title>Novel Erysipelotrichaceae bacterium isolated from small intestine of a swine.</title>
        <authorList>
            <person name="Kim J.S."/>
            <person name="Choe H."/>
            <person name="Lee Y.R."/>
            <person name="Kim K.M."/>
            <person name="Park D.S."/>
        </authorList>
    </citation>
    <scope>NUCLEOTIDE SEQUENCE [LARGE SCALE GENOMIC DNA]</scope>
    <source>
        <strain evidence="2 3">SG0102</strain>
    </source>
</reference>
<accession>A0A3G9J3K8</accession>
<dbReference type="PANTHER" id="PTHR33360">
    <property type="entry name" value="TRANSPOSASE FOR INSERTION SEQUENCE ELEMENT IS200"/>
    <property type="match status" value="1"/>
</dbReference>
<dbReference type="InterPro" id="IPR002686">
    <property type="entry name" value="Transposase_17"/>
</dbReference>
<dbReference type="PANTHER" id="PTHR33360:SF2">
    <property type="entry name" value="TRANSPOSASE FOR INSERTION SEQUENCE ELEMENT IS200"/>
    <property type="match status" value="1"/>
</dbReference>
<protein>
    <submittedName>
        <fullName evidence="2">IS200/IS605 family transposase</fullName>
    </submittedName>
</protein>
<dbReference type="EMBL" id="AP019309">
    <property type="protein sequence ID" value="BBH25737.1"/>
    <property type="molecule type" value="Genomic_DNA"/>
</dbReference>
<dbReference type="Gene3D" id="3.30.70.1290">
    <property type="entry name" value="Transposase IS200-like"/>
    <property type="match status" value="1"/>
</dbReference>
<dbReference type="AlphaFoldDB" id="A0A3G9J3K8"/>
<dbReference type="SMART" id="SM01321">
    <property type="entry name" value="Y1_Tnp"/>
    <property type="match status" value="1"/>
</dbReference>